<reference evidence="3" key="3">
    <citation type="submission" date="2018-08" db="UniProtKB">
        <authorList>
            <consortium name="EnsemblPlants"/>
        </authorList>
    </citation>
    <scope>IDENTIFICATION</scope>
    <source>
        <strain evidence="3">cv. Bd21</strain>
    </source>
</reference>
<dbReference type="EnsemblPlants" id="PNT62250">
    <property type="protein sequence ID" value="PNT62250"/>
    <property type="gene ID" value="BRADI_4g00224v3"/>
</dbReference>
<evidence type="ECO:0000313" key="2">
    <source>
        <dbReference type="EMBL" id="PNT62250.1"/>
    </source>
</evidence>
<evidence type="ECO:0000256" key="1">
    <source>
        <dbReference type="SAM" id="MobiDB-lite"/>
    </source>
</evidence>
<keyword evidence="4" id="KW-1185">Reference proteome</keyword>
<dbReference type="InParanoid" id="A0A2K2CJP7"/>
<reference evidence="2" key="2">
    <citation type="submission" date="2017-06" db="EMBL/GenBank/DDBJ databases">
        <title>WGS assembly of Brachypodium distachyon.</title>
        <authorList>
            <consortium name="The International Brachypodium Initiative"/>
            <person name="Lucas S."/>
            <person name="Harmon-Smith M."/>
            <person name="Lail K."/>
            <person name="Tice H."/>
            <person name="Grimwood J."/>
            <person name="Bruce D."/>
            <person name="Barry K."/>
            <person name="Shu S."/>
            <person name="Lindquist E."/>
            <person name="Wang M."/>
            <person name="Pitluck S."/>
            <person name="Vogel J.P."/>
            <person name="Garvin D.F."/>
            <person name="Mockler T.C."/>
            <person name="Schmutz J."/>
            <person name="Rokhsar D."/>
            <person name="Bevan M.W."/>
        </authorList>
    </citation>
    <scope>NUCLEOTIDE SEQUENCE</scope>
    <source>
        <strain evidence="2">Bd21</strain>
    </source>
</reference>
<accession>A0A2K2CJP7</accession>
<gene>
    <name evidence="2" type="ORF">BRADI_4g00224v3</name>
</gene>
<name>A0A2K2CJP7_BRADI</name>
<evidence type="ECO:0000313" key="3">
    <source>
        <dbReference type="EnsemblPlants" id="PNT62250"/>
    </source>
</evidence>
<dbReference type="Proteomes" id="UP000008810">
    <property type="component" value="Chromosome 4"/>
</dbReference>
<evidence type="ECO:0000313" key="4">
    <source>
        <dbReference type="Proteomes" id="UP000008810"/>
    </source>
</evidence>
<organism evidence="2">
    <name type="scientific">Brachypodium distachyon</name>
    <name type="common">Purple false brome</name>
    <name type="synonym">Trachynia distachya</name>
    <dbReference type="NCBI Taxonomy" id="15368"/>
    <lineage>
        <taxon>Eukaryota</taxon>
        <taxon>Viridiplantae</taxon>
        <taxon>Streptophyta</taxon>
        <taxon>Embryophyta</taxon>
        <taxon>Tracheophyta</taxon>
        <taxon>Spermatophyta</taxon>
        <taxon>Magnoliopsida</taxon>
        <taxon>Liliopsida</taxon>
        <taxon>Poales</taxon>
        <taxon>Poaceae</taxon>
        <taxon>BOP clade</taxon>
        <taxon>Pooideae</taxon>
        <taxon>Stipodae</taxon>
        <taxon>Brachypodieae</taxon>
        <taxon>Brachypodium</taxon>
    </lineage>
</organism>
<sequence>MHTKPARRSSGVTQGMMSRRRARRREWRDTNCGARLQCCVQDMLQVICIGI</sequence>
<feature type="region of interest" description="Disordered" evidence="1">
    <location>
        <begin position="1"/>
        <end position="26"/>
    </location>
</feature>
<proteinExistence type="predicted"/>
<protein>
    <submittedName>
        <fullName evidence="2 3">Uncharacterized protein</fullName>
    </submittedName>
</protein>
<reference evidence="2 3" key="1">
    <citation type="journal article" date="2010" name="Nature">
        <title>Genome sequencing and analysis of the model grass Brachypodium distachyon.</title>
        <authorList>
            <consortium name="International Brachypodium Initiative"/>
        </authorList>
    </citation>
    <scope>NUCLEOTIDE SEQUENCE [LARGE SCALE GENOMIC DNA]</scope>
    <source>
        <strain evidence="2 3">Bd21</strain>
    </source>
</reference>
<dbReference type="AlphaFoldDB" id="A0A2K2CJP7"/>
<dbReference type="EMBL" id="CM000883">
    <property type="protein sequence ID" value="PNT62250.1"/>
    <property type="molecule type" value="Genomic_DNA"/>
</dbReference>
<dbReference type="Gramene" id="PNT62250">
    <property type="protein sequence ID" value="PNT62250"/>
    <property type="gene ID" value="BRADI_4g00224v3"/>
</dbReference>